<dbReference type="RefSeq" id="WP_004833714.1">
    <property type="nucleotide sequence ID" value="NZ_CABKNC010000002.1"/>
</dbReference>
<name>A0A9X3HBQ6_9FIRM</name>
<protein>
    <submittedName>
        <fullName evidence="2">ABC-2 family transporter protein</fullName>
    </submittedName>
</protein>
<keyword evidence="1" id="KW-0472">Membrane</keyword>
<dbReference type="Pfam" id="PF06182">
    <property type="entry name" value="ABC2_membrane_6"/>
    <property type="match status" value="1"/>
</dbReference>
<gene>
    <name evidence="2" type="ORF">NND69_05375</name>
</gene>
<dbReference type="EMBL" id="JANDZV010000003">
    <property type="protein sequence ID" value="MCZ7407799.1"/>
    <property type="molecule type" value="Genomic_DNA"/>
</dbReference>
<dbReference type="PANTHER" id="PTHR36832:SF1">
    <property type="entry name" value="SLR1174 PROTEIN"/>
    <property type="match status" value="1"/>
</dbReference>
<proteinExistence type="predicted"/>
<dbReference type="AlphaFoldDB" id="A0A9X3HBQ6"/>
<dbReference type="InterPro" id="IPR010390">
    <property type="entry name" value="ABC-2_transporter-like"/>
</dbReference>
<accession>A0A9X3HBQ6</accession>
<reference evidence="2" key="1">
    <citation type="submission" date="2022-07" db="EMBL/GenBank/DDBJ databases">
        <title>Parvimonas micra travels from the subgingival sulcus of the human oral cavity to the colorectal adenocarcinoma.</title>
        <authorList>
            <person name="Conde-Perez K."/>
            <person name="Buetas E."/>
            <person name="Aja-Macaya P."/>
            <person name="Martin-De Arribas E."/>
            <person name="Iglesias-Corras I."/>
            <person name="Trigo-Tasende N."/>
            <person name="Nasser-Ali M."/>
            <person name="Estevez L.S."/>
            <person name="Rumbo-Feal S."/>
            <person name="Otero-Alen B."/>
            <person name="Noguera J.F."/>
            <person name="Concha A."/>
            <person name="Pardinas-Lopez S."/>
            <person name="Carda-Dieguez M."/>
            <person name="Gomez-Randulfe I."/>
            <person name="Martinez-Lago N."/>
            <person name="Ladra S."/>
            <person name="Aparicio L.A."/>
            <person name="Bou G."/>
            <person name="Mira A."/>
            <person name="Vallejo J.A."/>
            <person name="Poza M."/>
        </authorList>
    </citation>
    <scope>NUCLEOTIDE SEQUENCE</scope>
    <source>
        <strain evidence="2">PM79KC-AC-4</strain>
    </source>
</reference>
<organism evidence="2 3">
    <name type="scientific">Parvimonas micra</name>
    <dbReference type="NCBI Taxonomy" id="33033"/>
    <lineage>
        <taxon>Bacteria</taxon>
        <taxon>Bacillati</taxon>
        <taxon>Bacillota</taxon>
        <taxon>Tissierellia</taxon>
        <taxon>Tissierellales</taxon>
        <taxon>Peptoniphilaceae</taxon>
        <taxon>Parvimonas</taxon>
    </lineage>
</organism>
<sequence>MNLRKYLAFVKLIFIRLSKYKYEIIWNFLSSVILIIFLISFWKSVYVSGGTINGYDFNDILKYTLLSQIIYALTTNRIDRVISKQIQDGSILNSLTTPVNLFFKFWFIRIGEVVWVFLTQIILFILTIFIYFDVSVKKVEHLVFFVILIFISIYLNFVINYIVGLFSCWIISVEGVTHFKDFLFSICSGLLIPLEFFEDKYRNIIEFLPFKYIIYMPINSLKVNSIENFYSILYGIIWCLVLSYILFKFQNRALEKLSIFEG</sequence>
<evidence type="ECO:0000256" key="1">
    <source>
        <dbReference type="SAM" id="Phobius"/>
    </source>
</evidence>
<keyword evidence="1" id="KW-1133">Transmembrane helix</keyword>
<comment type="caution">
    <text evidence="2">The sequence shown here is derived from an EMBL/GenBank/DDBJ whole genome shotgun (WGS) entry which is preliminary data.</text>
</comment>
<feature type="transmembrane region" description="Helical" evidence="1">
    <location>
        <begin position="229"/>
        <end position="247"/>
    </location>
</feature>
<feature type="transmembrane region" description="Helical" evidence="1">
    <location>
        <begin position="144"/>
        <end position="172"/>
    </location>
</feature>
<dbReference type="PANTHER" id="PTHR36832">
    <property type="entry name" value="SLR1174 PROTEIN-RELATED"/>
    <property type="match status" value="1"/>
</dbReference>
<feature type="transmembrane region" description="Helical" evidence="1">
    <location>
        <begin position="113"/>
        <end position="132"/>
    </location>
</feature>
<dbReference type="GeneID" id="93384327"/>
<keyword evidence="1" id="KW-0812">Transmembrane</keyword>
<feature type="transmembrane region" description="Helical" evidence="1">
    <location>
        <begin position="20"/>
        <end position="40"/>
    </location>
</feature>
<evidence type="ECO:0000313" key="2">
    <source>
        <dbReference type="EMBL" id="MCZ7407799.1"/>
    </source>
</evidence>
<dbReference type="Proteomes" id="UP001141458">
    <property type="component" value="Unassembled WGS sequence"/>
</dbReference>
<evidence type="ECO:0000313" key="3">
    <source>
        <dbReference type="Proteomes" id="UP001141458"/>
    </source>
</evidence>